<dbReference type="InterPro" id="IPR038765">
    <property type="entry name" value="Papain-like_cys_pep_sf"/>
</dbReference>
<dbReference type="Pfam" id="PF00112">
    <property type="entry name" value="Peptidase_C1"/>
    <property type="match status" value="1"/>
</dbReference>
<evidence type="ECO:0000256" key="6">
    <source>
        <dbReference type="SAM" id="SignalP"/>
    </source>
</evidence>
<reference evidence="8 9" key="1">
    <citation type="submission" date="2021-02" db="EMBL/GenBank/DDBJ databases">
        <title>Plant Genome Project.</title>
        <authorList>
            <person name="Zhang R.-G."/>
        </authorList>
    </citation>
    <scope>NUCLEOTIDE SEQUENCE [LARGE SCALE GENOMIC DNA]</scope>
    <source>
        <tissue evidence="8">Leaves</tissue>
    </source>
</reference>
<keyword evidence="2" id="KW-0645">Protease</keyword>
<keyword evidence="9" id="KW-1185">Reference proteome</keyword>
<comment type="similarity">
    <text evidence="1">Belongs to the peptidase C1 family.</text>
</comment>
<dbReference type="PANTHER" id="PTHR12411">
    <property type="entry name" value="CYSTEINE PROTEASE FAMILY C1-RELATED"/>
    <property type="match status" value="1"/>
</dbReference>
<dbReference type="SUPFAM" id="SSF54001">
    <property type="entry name" value="Cysteine proteinases"/>
    <property type="match status" value="1"/>
</dbReference>
<organism evidence="8 9">
    <name type="scientific">Xanthoceras sorbifolium</name>
    <dbReference type="NCBI Taxonomy" id="99658"/>
    <lineage>
        <taxon>Eukaryota</taxon>
        <taxon>Viridiplantae</taxon>
        <taxon>Streptophyta</taxon>
        <taxon>Embryophyta</taxon>
        <taxon>Tracheophyta</taxon>
        <taxon>Spermatophyta</taxon>
        <taxon>Magnoliopsida</taxon>
        <taxon>eudicotyledons</taxon>
        <taxon>Gunneridae</taxon>
        <taxon>Pentapetalae</taxon>
        <taxon>rosids</taxon>
        <taxon>malvids</taxon>
        <taxon>Sapindales</taxon>
        <taxon>Sapindaceae</taxon>
        <taxon>Xanthoceroideae</taxon>
        <taxon>Xanthoceras</taxon>
    </lineage>
</organism>
<accession>A0ABQ8I1W3</accession>
<evidence type="ECO:0000259" key="7">
    <source>
        <dbReference type="SMART" id="SM00645"/>
    </source>
</evidence>
<evidence type="ECO:0000256" key="2">
    <source>
        <dbReference type="ARBA" id="ARBA00022670"/>
    </source>
</evidence>
<evidence type="ECO:0000313" key="8">
    <source>
        <dbReference type="EMBL" id="KAH7570417.1"/>
    </source>
</evidence>
<evidence type="ECO:0000256" key="1">
    <source>
        <dbReference type="ARBA" id="ARBA00008455"/>
    </source>
</evidence>
<feature type="domain" description="Peptidase C1A papain C-terminal" evidence="7">
    <location>
        <begin position="1"/>
        <end position="131"/>
    </location>
</feature>
<name>A0ABQ8I1W3_9ROSI</name>
<dbReference type="InterPro" id="IPR013128">
    <property type="entry name" value="Peptidase_C1A"/>
</dbReference>
<dbReference type="InterPro" id="IPR039417">
    <property type="entry name" value="Peptidase_C1A_papain-like"/>
</dbReference>
<sequence length="149" mass="16344">MNPVNCQRLLLVLQINALIVTIDGYEMVPENDENALMKAVANQPISVAIDASGKDFQLYSKGVFAGDHCGTELNHRVAVIGDGETQDGTKYWTVKNSWGTEWEEKGYIRMERGVSTGGGVCGIAMDASYPIKLHSDNAKHPSKDELQFL</sequence>
<evidence type="ECO:0000313" key="9">
    <source>
        <dbReference type="Proteomes" id="UP000827721"/>
    </source>
</evidence>
<gene>
    <name evidence="8" type="ORF">JRO89_XS05G0103700</name>
</gene>
<feature type="chain" id="PRO_5046300511" description="Peptidase C1A papain C-terminal domain-containing protein" evidence="6">
    <location>
        <begin position="25"/>
        <end position="149"/>
    </location>
</feature>
<evidence type="ECO:0000256" key="4">
    <source>
        <dbReference type="ARBA" id="ARBA00022807"/>
    </source>
</evidence>
<proteinExistence type="inferred from homology"/>
<protein>
    <recommendedName>
        <fullName evidence="7">Peptidase C1A papain C-terminal domain-containing protein</fullName>
    </recommendedName>
</protein>
<dbReference type="SMART" id="SM00645">
    <property type="entry name" value="Pept_C1"/>
    <property type="match status" value="1"/>
</dbReference>
<dbReference type="InterPro" id="IPR000668">
    <property type="entry name" value="Peptidase_C1A_C"/>
</dbReference>
<keyword evidence="5" id="KW-1015">Disulfide bond</keyword>
<dbReference type="EMBL" id="JAFEMO010000005">
    <property type="protein sequence ID" value="KAH7570417.1"/>
    <property type="molecule type" value="Genomic_DNA"/>
</dbReference>
<dbReference type="Gene3D" id="3.90.70.10">
    <property type="entry name" value="Cysteine proteinases"/>
    <property type="match status" value="1"/>
</dbReference>
<comment type="caution">
    <text evidence="8">The sequence shown here is derived from an EMBL/GenBank/DDBJ whole genome shotgun (WGS) entry which is preliminary data.</text>
</comment>
<evidence type="ECO:0000256" key="3">
    <source>
        <dbReference type="ARBA" id="ARBA00022801"/>
    </source>
</evidence>
<keyword evidence="6" id="KW-0732">Signal</keyword>
<feature type="signal peptide" evidence="6">
    <location>
        <begin position="1"/>
        <end position="24"/>
    </location>
</feature>
<keyword evidence="4" id="KW-0788">Thiol protease</keyword>
<evidence type="ECO:0000256" key="5">
    <source>
        <dbReference type="ARBA" id="ARBA00023157"/>
    </source>
</evidence>
<keyword evidence="3" id="KW-0378">Hydrolase</keyword>
<dbReference type="CDD" id="cd02248">
    <property type="entry name" value="Peptidase_C1A"/>
    <property type="match status" value="1"/>
</dbReference>
<dbReference type="Proteomes" id="UP000827721">
    <property type="component" value="Unassembled WGS sequence"/>
</dbReference>